<sequence>MASSPLAMAAHVDMLSMPASRIGRAGSQQIPQNIGKSRHTVIYPAGEHGGNHQAEQQLRILARFRRFPVRSWEPPQYAKPPFCSKLAIMFDCPIMSNSGSLSAFSSRSRARCLSISRMRFAFSASARSRARASSARCAFWRS</sequence>
<dbReference type="AlphaFoldDB" id="A0A7S3AIV7"/>
<organism evidence="1">
    <name type="scientific">Haptolina ericina</name>
    <dbReference type="NCBI Taxonomy" id="156174"/>
    <lineage>
        <taxon>Eukaryota</taxon>
        <taxon>Haptista</taxon>
        <taxon>Haptophyta</taxon>
        <taxon>Prymnesiophyceae</taxon>
        <taxon>Prymnesiales</taxon>
        <taxon>Prymnesiaceae</taxon>
        <taxon>Haptolina</taxon>
    </lineage>
</organism>
<accession>A0A7S3AIV7</accession>
<proteinExistence type="predicted"/>
<reference evidence="1" key="1">
    <citation type="submission" date="2021-01" db="EMBL/GenBank/DDBJ databases">
        <authorList>
            <person name="Corre E."/>
            <person name="Pelletier E."/>
            <person name="Niang G."/>
            <person name="Scheremetjew M."/>
            <person name="Finn R."/>
            <person name="Kale V."/>
            <person name="Holt S."/>
            <person name="Cochrane G."/>
            <person name="Meng A."/>
            <person name="Brown T."/>
            <person name="Cohen L."/>
        </authorList>
    </citation>
    <scope>NUCLEOTIDE SEQUENCE</scope>
    <source>
        <strain evidence="1">CCMP281</strain>
    </source>
</reference>
<gene>
    <name evidence="1" type="ORF">HERI1096_LOCUS6842</name>
</gene>
<name>A0A7S3AIV7_9EUKA</name>
<dbReference type="EMBL" id="HBHX01012291">
    <property type="protein sequence ID" value="CAE0106183.1"/>
    <property type="molecule type" value="Transcribed_RNA"/>
</dbReference>
<evidence type="ECO:0000313" key="1">
    <source>
        <dbReference type="EMBL" id="CAE0106183.1"/>
    </source>
</evidence>
<protein>
    <submittedName>
        <fullName evidence="1">Uncharacterized protein</fullName>
    </submittedName>
</protein>